<dbReference type="Pfam" id="PF13581">
    <property type="entry name" value="HATPase_c_2"/>
    <property type="match status" value="1"/>
</dbReference>
<dbReference type="Gene3D" id="3.30.565.10">
    <property type="entry name" value="Histidine kinase-like ATPase, C-terminal domain"/>
    <property type="match status" value="1"/>
</dbReference>
<gene>
    <name evidence="3" type="ORF">GCM10010191_70410</name>
</gene>
<dbReference type="EMBL" id="BAAARW010000027">
    <property type="protein sequence ID" value="GAA2443715.1"/>
    <property type="molecule type" value="Genomic_DNA"/>
</dbReference>
<dbReference type="Pfam" id="PF08448">
    <property type="entry name" value="PAS_4"/>
    <property type="match status" value="1"/>
</dbReference>
<evidence type="ECO:0000313" key="4">
    <source>
        <dbReference type="Proteomes" id="UP001501231"/>
    </source>
</evidence>
<dbReference type="PROSITE" id="PS50113">
    <property type="entry name" value="PAC"/>
    <property type="match status" value="1"/>
</dbReference>
<sequence>MAPNESSITGTGKKRLRVLASVSRGLSDSQVLECALDQAVAHFHALGGTVHWGGLAGSHEPRLVLTCGLPRTALQAWDEVGDVVARTQSDGVLVRRPVATPTRSSTVMVTAVPLRNSETTLGVLSVLTDGPREPTGDQRAFLEGLASWLADRLALSSPDSGVRQGRWWQEESTDSQLRQALNAVRVGSWEWDIRTGGLAWDEAGLTVMGIEPSTGPYNIDTWVDIIHPDDMPRVMAATEKAVRTRSIYEIEYRACRPDGTVGWMQARGRVVMGEDGEPARMVGTVWDTTEGRLARESVDHALRYMTDAFLAVDGDWRITFVNLSAERLLAPTEGLHGRMLWDLPAGTLPGLEAQCRQAVAEGEPASFDVQWPTDHRWYHVRLVPVPAGLTLYLTDVTERRIREAERRAAEHAAAERTAWIQKLTRTLGEAVGVRDVVRVIAERVLPRLGATALAVLALEDNRLRVIGSAGYSRDLLGRSEEQGPVDRSALADVFEGPAPVVIGTRAEYRERYPDLARLTAGEGMDGWVLLPLAAPEAPTGCCVIPLARSRRFTGEERTLLALLSGLIAQAVARARLYDTAQTRAQALQRLLLPRDLPAVPGVLAAARYLPASSSDVGGDWYDVIPLSAERVALVIGDVMGHGLAEAATMGRLRTAVRTLADLELPPGELLTHLNDLVSDLGADYCVTCLYAVYDPTTGACTLVSAGHPMPVVVHPDGTVEIPDAAPNPPLGAAEPPFDTVDLHLPERSLLVLYTDGLVESASYDIDSGLADLTRILTAGRRQDDLDSLCEAVITAMRPTRQPATDDAALLIASANRLSAEDVATWELPEDPIAAGQARKHVREQLDAWDLDDLVMTTELVASELVGNVIRHARGPVRLRLLRSRTLICEVSDGSLTTPRIRRAADTDEGGRGLQLIAALCQRWGARYTTDGKSIWTEQAIPG</sequence>
<protein>
    <submittedName>
        <fullName evidence="3">SpoIIE family protein phosphatase</fullName>
    </submittedName>
</protein>
<dbReference type="RefSeq" id="WP_344594921.1">
    <property type="nucleotide sequence ID" value="NZ_BAAARW010000027.1"/>
</dbReference>
<dbReference type="Pfam" id="PF07228">
    <property type="entry name" value="SpoIIE"/>
    <property type="match status" value="1"/>
</dbReference>
<feature type="domain" description="PAC" evidence="2">
    <location>
        <begin position="248"/>
        <end position="300"/>
    </location>
</feature>
<comment type="caution">
    <text evidence="3">The sequence shown here is derived from an EMBL/GenBank/DDBJ whole genome shotgun (WGS) entry which is preliminary data.</text>
</comment>
<dbReference type="InterPro" id="IPR052016">
    <property type="entry name" value="Bact_Sigma-Reg"/>
</dbReference>
<dbReference type="InterPro" id="IPR003594">
    <property type="entry name" value="HATPase_dom"/>
</dbReference>
<dbReference type="Gene3D" id="3.30.450.40">
    <property type="match status" value="2"/>
</dbReference>
<dbReference type="InterPro" id="IPR013656">
    <property type="entry name" value="PAS_4"/>
</dbReference>
<dbReference type="InterPro" id="IPR000014">
    <property type="entry name" value="PAS"/>
</dbReference>
<dbReference type="SMART" id="SM00065">
    <property type="entry name" value="GAF"/>
    <property type="match status" value="1"/>
</dbReference>
<dbReference type="SUPFAM" id="SSF55781">
    <property type="entry name" value="GAF domain-like"/>
    <property type="match status" value="2"/>
</dbReference>
<keyword evidence="4" id="KW-1185">Reference proteome</keyword>
<proteinExistence type="predicted"/>
<dbReference type="PANTHER" id="PTHR43156:SF2">
    <property type="entry name" value="STAGE II SPORULATION PROTEIN E"/>
    <property type="match status" value="1"/>
</dbReference>
<dbReference type="SMART" id="SM00086">
    <property type="entry name" value="PAC"/>
    <property type="match status" value="1"/>
</dbReference>
<evidence type="ECO:0000259" key="2">
    <source>
        <dbReference type="PROSITE" id="PS50113"/>
    </source>
</evidence>
<dbReference type="SMART" id="SM00331">
    <property type="entry name" value="PP2C_SIG"/>
    <property type="match status" value="1"/>
</dbReference>
<dbReference type="InterPro" id="IPR036457">
    <property type="entry name" value="PPM-type-like_dom_sf"/>
</dbReference>
<organism evidence="3 4">
    <name type="scientific">Actinomadura vinacea</name>
    <dbReference type="NCBI Taxonomy" id="115336"/>
    <lineage>
        <taxon>Bacteria</taxon>
        <taxon>Bacillati</taxon>
        <taxon>Actinomycetota</taxon>
        <taxon>Actinomycetes</taxon>
        <taxon>Streptosporangiales</taxon>
        <taxon>Thermomonosporaceae</taxon>
        <taxon>Actinomadura</taxon>
    </lineage>
</organism>
<dbReference type="InterPro" id="IPR001610">
    <property type="entry name" value="PAC"/>
</dbReference>
<dbReference type="Gene3D" id="3.60.40.10">
    <property type="entry name" value="PPM-type phosphatase domain"/>
    <property type="match status" value="1"/>
</dbReference>
<dbReference type="SMART" id="SM00091">
    <property type="entry name" value="PAS"/>
    <property type="match status" value="2"/>
</dbReference>
<dbReference type="InterPro" id="IPR035965">
    <property type="entry name" value="PAS-like_dom_sf"/>
</dbReference>
<dbReference type="InterPro" id="IPR013655">
    <property type="entry name" value="PAS_fold_3"/>
</dbReference>
<evidence type="ECO:0000256" key="1">
    <source>
        <dbReference type="ARBA" id="ARBA00022801"/>
    </source>
</evidence>
<dbReference type="SUPFAM" id="SSF81606">
    <property type="entry name" value="PP2C-like"/>
    <property type="match status" value="1"/>
</dbReference>
<dbReference type="Gene3D" id="3.30.450.20">
    <property type="entry name" value="PAS domain"/>
    <property type="match status" value="2"/>
</dbReference>
<dbReference type="InterPro" id="IPR001932">
    <property type="entry name" value="PPM-type_phosphatase-like_dom"/>
</dbReference>
<keyword evidence="1" id="KW-0378">Hydrolase</keyword>
<dbReference type="InterPro" id="IPR003018">
    <property type="entry name" value="GAF"/>
</dbReference>
<dbReference type="Gene3D" id="2.10.70.100">
    <property type="match status" value="1"/>
</dbReference>
<reference evidence="3 4" key="1">
    <citation type="journal article" date="2019" name="Int. J. Syst. Evol. Microbiol.">
        <title>The Global Catalogue of Microorganisms (GCM) 10K type strain sequencing project: providing services to taxonomists for standard genome sequencing and annotation.</title>
        <authorList>
            <consortium name="The Broad Institute Genomics Platform"/>
            <consortium name="The Broad Institute Genome Sequencing Center for Infectious Disease"/>
            <person name="Wu L."/>
            <person name="Ma J."/>
        </authorList>
    </citation>
    <scope>NUCLEOTIDE SEQUENCE [LARGE SCALE GENOMIC DNA]</scope>
    <source>
        <strain evidence="3 4">JCM 3325</strain>
    </source>
</reference>
<dbReference type="InterPro" id="IPR029016">
    <property type="entry name" value="GAF-like_dom_sf"/>
</dbReference>
<accession>A0ABN3JY53</accession>
<dbReference type="Pfam" id="PF08447">
    <property type="entry name" value="PAS_3"/>
    <property type="match status" value="1"/>
</dbReference>
<dbReference type="CDD" id="cd16936">
    <property type="entry name" value="HATPase_RsbW-like"/>
    <property type="match status" value="1"/>
</dbReference>
<dbReference type="InterPro" id="IPR000700">
    <property type="entry name" value="PAS-assoc_C"/>
</dbReference>
<evidence type="ECO:0000313" key="3">
    <source>
        <dbReference type="EMBL" id="GAA2443715.1"/>
    </source>
</evidence>
<dbReference type="Proteomes" id="UP001501231">
    <property type="component" value="Unassembled WGS sequence"/>
</dbReference>
<dbReference type="SUPFAM" id="SSF55785">
    <property type="entry name" value="PYP-like sensor domain (PAS domain)"/>
    <property type="match status" value="2"/>
</dbReference>
<dbReference type="PANTHER" id="PTHR43156">
    <property type="entry name" value="STAGE II SPORULATION PROTEIN E-RELATED"/>
    <property type="match status" value="1"/>
</dbReference>
<name>A0ABN3JY53_9ACTN</name>
<dbReference type="InterPro" id="IPR036890">
    <property type="entry name" value="HATPase_C_sf"/>
</dbReference>
<dbReference type="CDD" id="cd00130">
    <property type="entry name" value="PAS"/>
    <property type="match status" value="2"/>
</dbReference>